<evidence type="ECO:0000313" key="2">
    <source>
        <dbReference type="EMBL" id="ACB60906.1"/>
    </source>
</evidence>
<keyword evidence="1" id="KW-1133">Transmembrane helix</keyword>
<organism evidence="2 3">
    <name type="scientific">Exiguobacterium sibiricum (strain DSM 17290 / CCUG 55495 / CIP 109462 / JCM 13490 / 255-15)</name>
    <dbReference type="NCBI Taxonomy" id="262543"/>
    <lineage>
        <taxon>Bacteria</taxon>
        <taxon>Bacillati</taxon>
        <taxon>Bacillota</taxon>
        <taxon>Bacilli</taxon>
        <taxon>Bacillales</taxon>
        <taxon>Bacillales Family XII. Incertae Sedis</taxon>
        <taxon>Exiguobacterium</taxon>
    </lineage>
</organism>
<sequence length="117" mass="13247">MNTRRMGKWLAGLLGVAIISGTAWYYLFETSNVNGFPIPRTGTVEEKPEGLLVKTHLVSEVEGPGVLYEMRIRQAGWKWVDREGLAAWYEKDGRMIELTTFDDELFLEPAVQAGIEQ</sequence>
<gene>
    <name evidence="2" type="ordered locus">Exig_1444</name>
</gene>
<dbReference type="eggNOG" id="ENOG502ZHZ3">
    <property type="taxonomic scope" value="Bacteria"/>
</dbReference>
<name>B1YFX9_EXIS2</name>
<keyword evidence="3" id="KW-1185">Reference proteome</keyword>
<evidence type="ECO:0000256" key="1">
    <source>
        <dbReference type="SAM" id="Phobius"/>
    </source>
</evidence>
<dbReference type="RefSeq" id="WP_012370327.1">
    <property type="nucleotide sequence ID" value="NC_010556.1"/>
</dbReference>
<dbReference type="OrthoDB" id="2352996at2"/>
<dbReference type="EMBL" id="CP001022">
    <property type="protein sequence ID" value="ACB60906.1"/>
    <property type="molecule type" value="Genomic_DNA"/>
</dbReference>
<reference evidence="2 3" key="2">
    <citation type="journal article" date="2008" name="BMC Genomics">
        <title>Architecture of thermal adaptation in an Exiguobacterium sibiricum strain isolated from 3 million year old permafrost: a genome and transcriptome approach.</title>
        <authorList>
            <person name="Rodrigues D.F."/>
            <person name="Ivanova N."/>
            <person name="He Z."/>
            <person name="Huebner M."/>
            <person name="Zhou J."/>
            <person name="Tiedje J.M."/>
        </authorList>
    </citation>
    <scope>NUCLEOTIDE SEQUENCE [LARGE SCALE GENOMIC DNA]</scope>
    <source>
        <strain evidence="3">DSM 17290 / CIP 109462 / JCM 13490 / 255-15</strain>
    </source>
</reference>
<dbReference type="HOGENOM" id="CLU_2129686_0_0_9"/>
<dbReference type="Proteomes" id="UP000001681">
    <property type="component" value="Chromosome"/>
</dbReference>
<proteinExistence type="predicted"/>
<dbReference type="AlphaFoldDB" id="B1YFX9"/>
<feature type="transmembrane region" description="Helical" evidence="1">
    <location>
        <begin position="9"/>
        <end position="28"/>
    </location>
</feature>
<dbReference type="KEGG" id="esi:Exig_1444"/>
<keyword evidence="1" id="KW-0472">Membrane</keyword>
<reference evidence="3" key="3">
    <citation type="submission" date="2008-04" db="EMBL/GenBank/DDBJ databases">
        <title>Complete sequence of chromosome of Exiguobacterium sibiricum 255-15.</title>
        <authorList>
            <consortium name="US DOE Joint Genome Institute"/>
            <person name="Copeland A."/>
            <person name="Lucas S."/>
            <person name="Lapidus A."/>
            <person name="Glavina del Rio T."/>
            <person name="Dalin E."/>
            <person name="Tice H."/>
            <person name="Bruce D."/>
            <person name="Goodwin L."/>
            <person name="Pitluck S."/>
            <person name="Kiss H."/>
            <person name="Chertkov O."/>
            <person name="Monk C."/>
            <person name="Brettin T."/>
            <person name="Detter J.C."/>
            <person name="Han C."/>
            <person name="Kuske C.R."/>
            <person name="Schmutz J."/>
            <person name="Larimer F."/>
            <person name="Land M."/>
            <person name="Hauser L."/>
            <person name="Kyrpides N."/>
            <person name="Mikhailova N."/>
            <person name="Vishnivetskaya T."/>
            <person name="Rodrigues D.F."/>
            <person name="Gilichinsky D."/>
            <person name="Tiedje J."/>
            <person name="Richardson P."/>
        </authorList>
    </citation>
    <scope>NUCLEOTIDE SEQUENCE [LARGE SCALE GENOMIC DNA]</scope>
    <source>
        <strain evidence="3">DSM 17290 / CIP 109462 / JCM 13490 / 255-15</strain>
    </source>
</reference>
<reference evidence="2 3" key="1">
    <citation type="journal article" date="2006" name="Extremophiles">
        <title>Characterization of Exiguobacterium isolates from the Siberian permafrost. Description of Exiguobacterium sibiricum sp. nov.</title>
        <authorList>
            <person name="Rodrigues D.F."/>
            <person name="Goris J."/>
            <person name="Vishnivetskaya T."/>
            <person name="Gilichinsky D."/>
            <person name="Thomashow M.F."/>
            <person name="Tiedje J.M."/>
        </authorList>
    </citation>
    <scope>NUCLEOTIDE SEQUENCE [LARGE SCALE GENOMIC DNA]</scope>
    <source>
        <strain evidence="3">DSM 17290 / CIP 109462 / JCM 13490 / 255-15</strain>
    </source>
</reference>
<evidence type="ECO:0000313" key="3">
    <source>
        <dbReference type="Proteomes" id="UP000001681"/>
    </source>
</evidence>
<keyword evidence="1" id="KW-0812">Transmembrane</keyword>
<protein>
    <submittedName>
        <fullName evidence="2">Uncharacterized protein</fullName>
    </submittedName>
</protein>
<accession>B1YFX9</accession>